<dbReference type="GO" id="GO:0005524">
    <property type="term" value="F:ATP binding"/>
    <property type="evidence" value="ECO:0007669"/>
    <property type="project" value="UniProtKB-KW"/>
</dbReference>
<dbReference type="PANTHER" id="PTHR42711">
    <property type="entry name" value="ABC TRANSPORTER ATP-BINDING PROTEIN"/>
    <property type="match status" value="1"/>
</dbReference>
<dbReference type="InterPro" id="IPR003593">
    <property type="entry name" value="AAA+_ATPase"/>
</dbReference>
<keyword evidence="4 6" id="KW-0067">ATP-binding</keyword>
<organism evidence="6 7">
    <name type="scientific">Candidatus Malacoplasma girerdii</name>
    <dbReference type="NCBI Taxonomy" id="1318617"/>
    <lineage>
        <taxon>Bacteria</taxon>
        <taxon>Bacillati</taxon>
        <taxon>Mycoplasmatota</taxon>
        <taxon>Mycoplasmoidales</taxon>
        <taxon>Mycoplasmoidaceae</taxon>
        <taxon>Malacoplasma</taxon>
    </lineage>
</organism>
<dbReference type="HOGENOM" id="CLU_000604_1_2_14"/>
<reference evidence="6 7" key="1">
    <citation type="journal article" date="2014" name="PLoS ONE">
        <title>An emerging Mycoplasma associated with trichomoniasis, vaginal infection and disease.</title>
        <authorList>
            <consortium name="Vaginal Microbiome Consortium"/>
            <person name="Fettweis J.M."/>
            <person name="Serrano M.G."/>
            <person name="Huang B."/>
            <person name="Brooks J.P."/>
            <person name="Glascock A.L."/>
            <person name="Sheth N.U."/>
            <person name="Strauss J.F.III."/>
            <person name="Jefferson K.K."/>
            <person name="Buck G.A."/>
        </authorList>
    </citation>
    <scope>NUCLEOTIDE SEQUENCE [LARGE SCALE GENOMIC DNA]</scope>
    <source>
        <strain evidence="6 7">VCU_M1</strain>
    </source>
</reference>
<dbReference type="Gene3D" id="3.40.50.300">
    <property type="entry name" value="P-loop containing nucleotide triphosphate hydrolases"/>
    <property type="match status" value="1"/>
</dbReference>
<evidence type="ECO:0000256" key="4">
    <source>
        <dbReference type="ARBA" id="ARBA00022840"/>
    </source>
</evidence>
<dbReference type="PROSITE" id="PS50893">
    <property type="entry name" value="ABC_TRANSPORTER_2"/>
    <property type="match status" value="1"/>
</dbReference>
<dbReference type="GO" id="GO:0016887">
    <property type="term" value="F:ATP hydrolysis activity"/>
    <property type="evidence" value="ECO:0007669"/>
    <property type="project" value="InterPro"/>
</dbReference>
<name>A0A097SS71_9BACT</name>
<dbReference type="CDD" id="cd03230">
    <property type="entry name" value="ABC_DR_subfamily_A"/>
    <property type="match status" value="1"/>
</dbReference>
<dbReference type="Proteomes" id="UP000030066">
    <property type="component" value="Chromosome"/>
</dbReference>
<dbReference type="eggNOG" id="COG1131">
    <property type="taxonomic scope" value="Bacteria"/>
</dbReference>
<dbReference type="PANTHER" id="PTHR42711:SF5">
    <property type="entry name" value="ABC TRANSPORTER ATP-BINDING PROTEIN NATA"/>
    <property type="match status" value="1"/>
</dbReference>
<dbReference type="KEGG" id="mgj:MGM1_0340"/>
<evidence type="ECO:0000313" key="6">
    <source>
        <dbReference type="EMBL" id="AIV03421.1"/>
    </source>
</evidence>
<keyword evidence="7" id="KW-1185">Reference proteome</keyword>
<dbReference type="AlphaFoldDB" id="A0A097SS71"/>
<dbReference type="PROSITE" id="PS00211">
    <property type="entry name" value="ABC_TRANSPORTER_1"/>
    <property type="match status" value="1"/>
</dbReference>
<protein>
    <submittedName>
        <fullName evidence="6">ABC transporter ATP-binding protein</fullName>
    </submittedName>
</protein>
<dbReference type="InterPro" id="IPR017871">
    <property type="entry name" value="ABC_transporter-like_CS"/>
</dbReference>
<dbReference type="SMART" id="SM00382">
    <property type="entry name" value="AAA"/>
    <property type="match status" value="1"/>
</dbReference>
<dbReference type="InterPro" id="IPR003439">
    <property type="entry name" value="ABC_transporter-like_ATP-bd"/>
</dbReference>
<keyword evidence="3" id="KW-0547">Nucleotide-binding</keyword>
<evidence type="ECO:0000256" key="3">
    <source>
        <dbReference type="ARBA" id="ARBA00022741"/>
    </source>
</evidence>
<dbReference type="STRING" id="1318617.MGM1_0340"/>
<evidence type="ECO:0000259" key="5">
    <source>
        <dbReference type="PROSITE" id="PS50893"/>
    </source>
</evidence>
<comment type="similarity">
    <text evidence="1">Belongs to the ABC transporter superfamily.</text>
</comment>
<accession>A0A097SS71</accession>
<proteinExistence type="inferred from homology"/>
<evidence type="ECO:0000313" key="7">
    <source>
        <dbReference type="Proteomes" id="UP000030066"/>
    </source>
</evidence>
<dbReference type="Pfam" id="PF00005">
    <property type="entry name" value="ABC_tran"/>
    <property type="match status" value="1"/>
</dbReference>
<sequence>MEIKLFKRKEKLKKISDHVDPKFLKLMETFNCFQPTPHKNRKVLLELNNVKRSFIKNFNKFEALKGINLKIYEGEKVALLGANGAGKTTLIEIITGINKPSSGEIKYNFNYRQTPQERIGVQFQDASCPFGFSVYDLINFQNQILVNKLSKIDIINLIRIFKLKDLLKIPAYKLSGGQQQRLNIALAFMCDPKIIFLDELSTALDIDMQFYVNNLIREYVDEHNTTVILSSHNISEILFHTKRCVIMKEGKIVLDAPNEEIIKHFKDFDFFLTNYLKY</sequence>
<dbReference type="SUPFAM" id="SSF52540">
    <property type="entry name" value="P-loop containing nucleoside triphosphate hydrolases"/>
    <property type="match status" value="1"/>
</dbReference>
<dbReference type="EMBL" id="CP007711">
    <property type="protein sequence ID" value="AIV03421.1"/>
    <property type="molecule type" value="Genomic_DNA"/>
</dbReference>
<evidence type="ECO:0000256" key="2">
    <source>
        <dbReference type="ARBA" id="ARBA00022448"/>
    </source>
</evidence>
<dbReference type="InterPro" id="IPR027417">
    <property type="entry name" value="P-loop_NTPase"/>
</dbReference>
<gene>
    <name evidence="6" type="ORF">MGM1_0340</name>
</gene>
<evidence type="ECO:0000256" key="1">
    <source>
        <dbReference type="ARBA" id="ARBA00005417"/>
    </source>
</evidence>
<dbReference type="InterPro" id="IPR050763">
    <property type="entry name" value="ABC_transporter_ATP-binding"/>
</dbReference>
<feature type="domain" description="ABC transporter" evidence="5">
    <location>
        <begin position="45"/>
        <end position="274"/>
    </location>
</feature>
<keyword evidence="2" id="KW-0813">Transport</keyword>